<proteinExistence type="predicted"/>
<evidence type="ECO:0000313" key="2">
    <source>
        <dbReference type="Proteomes" id="UP000270219"/>
    </source>
</evidence>
<gene>
    <name evidence="1" type="ORF">D8M04_12755</name>
</gene>
<accession>A0A498D7K8</accession>
<protein>
    <submittedName>
        <fullName evidence="1">SDR family oxidoreductase</fullName>
    </submittedName>
</protein>
<dbReference type="InterPro" id="IPR036291">
    <property type="entry name" value="NAD(P)-bd_dom_sf"/>
</dbReference>
<dbReference type="OrthoDB" id="306388at2"/>
<dbReference type="InterPro" id="IPR002347">
    <property type="entry name" value="SDR_fam"/>
</dbReference>
<evidence type="ECO:0000313" key="1">
    <source>
        <dbReference type="EMBL" id="RLL43778.1"/>
    </source>
</evidence>
<dbReference type="Proteomes" id="UP000270219">
    <property type="component" value="Unassembled WGS sequence"/>
</dbReference>
<keyword evidence="2" id="KW-1185">Reference proteome</keyword>
<comment type="caution">
    <text evidence="1">The sequence shown here is derived from an EMBL/GenBank/DDBJ whole genome shotgun (WGS) entry which is preliminary data.</text>
</comment>
<sequence>MTQVWKDVPEKWAEVIANVPMGIAAKPEDIASMVLYLSSDEARFCNMQVFTVDGGQTSH</sequence>
<dbReference type="EMBL" id="RCHR01000004">
    <property type="protein sequence ID" value="RLL43778.1"/>
    <property type="molecule type" value="Genomic_DNA"/>
</dbReference>
<dbReference type="RefSeq" id="WP_121523562.1">
    <property type="nucleotide sequence ID" value="NZ_RCHR01000004.1"/>
</dbReference>
<reference evidence="1 2" key="1">
    <citation type="submission" date="2018-10" db="EMBL/GenBank/DDBJ databases">
        <title>Oceanobacillus sp. YLB-02 draft genome.</title>
        <authorList>
            <person name="Yu L."/>
        </authorList>
    </citation>
    <scope>NUCLEOTIDE SEQUENCE [LARGE SCALE GENOMIC DNA]</scope>
    <source>
        <strain evidence="1 2">YLB-02</strain>
    </source>
</reference>
<dbReference type="SUPFAM" id="SSF51735">
    <property type="entry name" value="NAD(P)-binding Rossmann-fold domains"/>
    <property type="match status" value="1"/>
</dbReference>
<dbReference type="AlphaFoldDB" id="A0A498D7K8"/>
<name>A0A498D7K8_9BACI</name>
<dbReference type="Pfam" id="PF13561">
    <property type="entry name" value="adh_short_C2"/>
    <property type="match status" value="1"/>
</dbReference>
<organism evidence="1 2">
    <name type="scientific">Oceanobacillus piezotolerans</name>
    <dbReference type="NCBI Taxonomy" id="2448030"/>
    <lineage>
        <taxon>Bacteria</taxon>
        <taxon>Bacillati</taxon>
        <taxon>Bacillota</taxon>
        <taxon>Bacilli</taxon>
        <taxon>Bacillales</taxon>
        <taxon>Bacillaceae</taxon>
        <taxon>Oceanobacillus</taxon>
    </lineage>
</organism>
<dbReference type="Gene3D" id="3.40.50.720">
    <property type="entry name" value="NAD(P)-binding Rossmann-like Domain"/>
    <property type="match status" value="1"/>
</dbReference>